<name>A0A5B0NI66_PUCGR</name>
<reference evidence="2 3" key="1">
    <citation type="submission" date="2019-05" db="EMBL/GenBank/DDBJ databases">
        <title>Emergence of the Ug99 lineage of the wheat stem rust pathogen through somatic hybridization.</title>
        <authorList>
            <person name="Li F."/>
            <person name="Upadhyaya N.M."/>
            <person name="Sperschneider J."/>
            <person name="Matny O."/>
            <person name="Nguyen-Phuc H."/>
            <person name="Mago R."/>
            <person name="Raley C."/>
            <person name="Miller M.E."/>
            <person name="Silverstein K.A.T."/>
            <person name="Henningsen E."/>
            <person name="Hirsch C.D."/>
            <person name="Visser B."/>
            <person name="Pretorius Z.A."/>
            <person name="Steffenson B.J."/>
            <person name="Schwessinger B."/>
            <person name="Dodds P.N."/>
            <person name="Figueroa M."/>
        </authorList>
    </citation>
    <scope>NUCLEOTIDE SEQUENCE [LARGE SCALE GENOMIC DNA]</scope>
    <source>
        <strain evidence="2">21-0</strain>
    </source>
</reference>
<dbReference type="AlphaFoldDB" id="A0A5B0NI66"/>
<protein>
    <submittedName>
        <fullName evidence="2">Uncharacterized protein</fullName>
    </submittedName>
</protein>
<feature type="region of interest" description="Disordered" evidence="1">
    <location>
        <begin position="85"/>
        <end position="111"/>
    </location>
</feature>
<dbReference type="Proteomes" id="UP000324748">
    <property type="component" value="Unassembled WGS sequence"/>
</dbReference>
<evidence type="ECO:0000313" key="3">
    <source>
        <dbReference type="Proteomes" id="UP000324748"/>
    </source>
</evidence>
<dbReference type="EMBL" id="VSWC01000093">
    <property type="protein sequence ID" value="KAA1089041.1"/>
    <property type="molecule type" value="Genomic_DNA"/>
</dbReference>
<comment type="caution">
    <text evidence="2">The sequence shown here is derived from an EMBL/GenBank/DDBJ whole genome shotgun (WGS) entry which is preliminary data.</text>
</comment>
<gene>
    <name evidence="2" type="ORF">PGT21_004897</name>
</gene>
<keyword evidence="3" id="KW-1185">Reference proteome</keyword>
<accession>A0A5B0NI66</accession>
<organism evidence="2 3">
    <name type="scientific">Puccinia graminis f. sp. tritici</name>
    <dbReference type="NCBI Taxonomy" id="56615"/>
    <lineage>
        <taxon>Eukaryota</taxon>
        <taxon>Fungi</taxon>
        <taxon>Dikarya</taxon>
        <taxon>Basidiomycota</taxon>
        <taxon>Pucciniomycotina</taxon>
        <taxon>Pucciniomycetes</taxon>
        <taxon>Pucciniales</taxon>
        <taxon>Pucciniaceae</taxon>
        <taxon>Puccinia</taxon>
    </lineage>
</organism>
<proteinExistence type="predicted"/>
<sequence>MLVFQEDICWNSIALTHTPPALRSPPLFFSSSVSISNVSLSPIHKTLSPNTIKSRLALILVSRPRYIIKPHKPLPETSIPIKTYPAINHKSDNDRSKTRNHKPNLNQSSINKAGNSSHFFFPQQSSKHILKTLIYFLHPIPLPTLLGLTISTSHPIQNSPTIPLFASLRLCFFSLS</sequence>
<evidence type="ECO:0000256" key="1">
    <source>
        <dbReference type="SAM" id="MobiDB-lite"/>
    </source>
</evidence>
<evidence type="ECO:0000313" key="2">
    <source>
        <dbReference type="EMBL" id="KAA1089041.1"/>
    </source>
</evidence>